<dbReference type="eggNOG" id="ENOG502SYIR">
    <property type="taxonomic scope" value="Eukaryota"/>
</dbReference>
<accession>D8PM98</accession>
<gene>
    <name evidence="2" type="ORF">SCHCODRAFT_103447</name>
</gene>
<dbReference type="AlphaFoldDB" id="D8PM98"/>
<dbReference type="InParanoid" id="D8PM98"/>
<evidence type="ECO:0000313" key="3">
    <source>
        <dbReference type="Proteomes" id="UP000007431"/>
    </source>
</evidence>
<name>D8PM98_SCHCM</name>
<dbReference type="VEuPathDB" id="FungiDB:SCHCODRAFT_02531390"/>
<keyword evidence="1" id="KW-0732">Signal</keyword>
<dbReference type="KEGG" id="scm:SCHCO_02531390"/>
<keyword evidence="3" id="KW-1185">Reference proteome</keyword>
<proteinExistence type="predicted"/>
<dbReference type="Proteomes" id="UP000007431">
    <property type="component" value="Unassembled WGS sequence"/>
</dbReference>
<dbReference type="GeneID" id="9589538"/>
<sequence>MRFSLAVAPALFFGFAAAAVTNAEKRDVTDPTNPQNLINCPPGGGADGCHLETTCDRIRINYGYSFNGHYIWYNYNTDDVPDGKHVDIDNEGTC</sequence>
<feature type="signal peptide" evidence="1">
    <location>
        <begin position="1"/>
        <end position="18"/>
    </location>
</feature>
<feature type="chain" id="PRO_5003120076" evidence="1">
    <location>
        <begin position="19"/>
        <end position="94"/>
    </location>
</feature>
<dbReference type="HOGENOM" id="CLU_2359959_0_0_1"/>
<feature type="non-terminal residue" evidence="2">
    <location>
        <position position="94"/>
    </location>
</feature>
<evidence type="ECO:0000313" key="2">
    <source>
        <dbReference type="EMBL" id="EFJ03459.1"/>
    </source>
</evidence>
<dbReference type="EMBL" id="GL377302">
    <property type="protein sequence ID" value="EFJ03459.1"/>
    <property type="molecule type" value="Genomic_DNA"/>
</dbReference>
<dbReference type="OrthoDB" id="2816750at2759"/>
<dbReference type="RefSeq" id="XP_003038361.1">
    <property type="nucleotide sequence ID" value="XM_003038315.1"/>
</dbReference>
<protein>
    <submittedName>
        <fullName evidence="2">Uncharacterized protein</fullName>
    </submittedName>
</protein>
<evidence type="ECO:0000256" key="1">
    <source>
        <dbReference type="SAM" id="SignalP"/>
    </source>
</evidence>
<organism evidence="3">
    <name type="scientific">Schizophyllum commune (strain H4-8 / FGSC 9210)</name>
    <name type="common">Split gill fungus</name>
    <dbReference type="NCBI Taxonomy" id="578458"/>
    <lineage>
        <taxon>Eukaryota</taxon>
        <taxon>Fungi</taxon>
        <taxon>Dikarya</taxon>
        <taxon>Basidiomycota</taxon>
        <taxon>Agaricomycotina</taxon>
        <taxon>Agaricomycetes</taxon>
        <taxon>Agaricomycetidae</taxon>
        <taxon>Agaricales</taxon>
        <taxon>Schizophyllaceae</taxon>
        <taxon>Schizophyllum</taxon>
    </lineage>
</organism>
<dbReference type="OMA" id="CKRIRIN"/>
<reference evidence="2 3" key="1">
    <citation type="journal article" date="2010" name="Nat. Biotechnol.">
        <title>Genome sequence of the model mushroom Schizophyllum commune.</title>
        <authorList>
            <person name="Ohm R.A."/>
            <person name="de Jong J.F."/>
            <person name="Lugones L.G."/>
            <person name="Aerts A."/>
            <person name="Kothe E."/>
            <person name="Stajich J.E."/>
            <person name="de Vries R.P."/>
            <person name="Record E."/>
            <person name="Levasseur A."/>
            <person name="Baker S.E."/>
            <person name="Bartholomew K.A."/>
            <person name="Coutinho P.M."/>
            <person name="Erdmann S."/>
            <person name="Fowler T.J."/>
            <person name="Gathman A.C."/>
            <person name="Lombard V."/>
            <person name="Henrissat B."/>
            <person name="Knabe N."/>
            <person name="Kuees U."/>
            <person name="Lilly W.W."/>
            <person name="Lindquist E."/>
            <person name="Lucas S."/>
            <person name="Magnuson J.K."/>
            <person name="Piumi F."/>
            <person name="Raudaskoski M."/>
            <person name="Salamov A."/>
            <person name="Schmutz J."/>
            <person name="Schwarze F.W.M.R."/>
            <person name="vanKuyk P.A."/>
            <person name="Horton J.S."/>
            <person name="Grigoriev I.V."/>
            <person name="Woesten H.A.B."/>
        </authorList>
    </citation>
    <scope>NUCLEOTIDE SEQUENCE [LARGE SCALE GENOMIC DNA]</scope>
    <source>
        <strain evidence="3">H4-8 / FGSC 9210</strain>
    </source>
</reference>